<protein>
    <submittedName>
        <fullName evidence="1">Uncharacterized protein</fullName>
    </submittedName>
</protein>
<proteinExistence type="predicted"/>
<gene>
    <name evidence="1" type="ORF">SHKM778_81640</name>
</gene>
<organism evidence="1">
    <name type="scientific">Streptomyces haneummycinicus</name>
    <dbReference type="NCBI Taxonomy" id="3074435"/>
    <lineage>
        <taxon>Bacteria</taxon>
        <taxon>Bacillati</taxon>
        <taxon>Actinomycetota</taxon>
        <taxon>Actinomycetes</taxon>
        <taxon>Kitasatosporales</taxon>
        <taxon>Streptomycetaceae</taxon>
        <taxon>Streptomyces</taxon>
    </lineage>
</organism>
<reference evidence="1" key="2">
    <citation type="submission" date="2024-07" db="EMBL/GenBank/DDBJ databases">
        <title>Streptomyces haneummycinica sp. nov., a new antibiotic-producing actinobacterium isolated from marine sediment.</title>
        <authorList>
            <person name="Uemura M."/>
            <person name="Hamada M."/>
            <person name="Hirano S."/>
            <person name="Kobayashi K."/>
            <person name="Ohshiro T."/>
            <person name="Kobayashi T."/>
            <person name="Terahara T."/>
        </authorList>
    </citation>
    <scope>NUCLEOTIDE SEQUENCE</scope>
    <source>
        <strain evidence="1">KM77-8</strain>
    </source>
</reference>
<name>A0AAT9HXD7_9ACTN</name>
<accession>A0AAT9HXD7</accession>
<reference evidence="1" key="1">
    <citation type="submission" date="2024-06" db="EMBL/GenBank/DDBJ databases">
        <authorList>
            <consortium name="consrtm"/>
            <person name="Uemura M."/>
            <person name="Terahara T."/>
        </authorList>
    </citation>
    <scope>NUCLEOTIDE SEQUENCE</scope>
    <source>
        <strain evidence="1">KM77-8</strain>
    </source>
</reference>
<dbReference type="AlphaFoldDB" id="A0AAT9HXD7"/>
<dbReference type="EMBL" id="AP035768">
    <property type="protein sequence ID" value="BFO21776.1"/>
    <property type="molecule type" value="Genomic_DNA"/>
</dbReference>
<evidence type="ECO:0000313" key="1">
    <source>
        <dbReference type="EMBL" id="BFO21776.1"/>
    </source>
</evidence>
<sequence>MADGSAGFSDGFGVCAAGFDGRGSDGRRVDDDTACDCSCAAAMGRARGGS</sequence>